<feature type="region of interest" description="Disordered" evidence="2">
    <location>
        <begin position="989"/>
        <end position="1009"/>
    </location>
</feature>
<dbReference type="InterPro" id="IPR049945">
    <property type="entry name" value="AAA_22"/>
</dbReference>
<dbReference type="eggNOG" id="COG1474">
    <property type="taxonomic scope" value="Bacteria"/>
</dbReference>
<keyword evidence="1" id="KW-0175">Coiled coil</keyword>
<name>A6G177_9BACT</name>
<feature type="transmembrane region" description="Helical" evidence="3">
    <location>
        <begin position="780"/>
        <end position="801"/>
    </location>
</feature>
<dbReference type="Pfam" id="PF13401">
    <property type="entry name" value="AAA_22"/>
    <property type="match status" value="1"/>
</dbReference>
<feature type="region of interest" description="Disordered" evidence="2">
    <location>
        <begin position="289"/>
        <end position="330"/>
    </location>
</feature>
<feature type="transmembrane region" description="Helical" evidence="3">
    <location>
        <begin position="807"/>
        <end position="827"/>
    </location>
</feature>
<feature type="domain" description="AAA+ ATPase" evidence="5">
    <location>
        <begin position="961"/>
        <end position="1124"/>
    </location>
</feature>
<feature type="region of interest" description="Disordered" evidence="2">
    <location>
        <begin position="24"/>
        <end position="83"/>
    </location>
</feature>
<feature type="region of interest" description="Disordered" evidence="2">
    <location>
        <begin position="143"/>
        <end position="188"/>
    </location>
</feature>
<feature type="coiled-coil region" evidence="1">
    <location>
        <begin position="235"/>
        <end position="262"/>
    </location>
</feature>
<dbReference type="STRING" id="391625.PPSIR1_11370"/>
<dbReference type="InterPro" id="IPR027417">
    <property type="entry name" value="P-loop_NTPase"/>
</dbReference>
<gene>
    <name evidence="6" type="ORF">PPSIR1_11370</name>
</gene>
<dbReference type="Proteomes" id="UP000005801">
    <property type="component" value="Unassembled WGS sequence"/>
</dbReference>
<keyword evidence="3" id="KW-0472">Membrane</keyword>
<organism evidence="6 7">
    <name type="scientific">Plesiocystis pacifica SIR-1</name>
    <dbReference type="NCBI Taxonomy" id="391625"/>
    <lineage>
        <taxon>Bacteria</taxon>
        <taxon>Pseudomonadati</taxon>
        <taxon>Myxococcota</taxon>
        <taxon>Polyangia</taxon>
        <taxon>Nannocystales</taxon>
        <taxon>Nannocystaceae</taxon>
        <taxon>Plesiocystis</taxon>
    </lineage>
</organism>
<comment type="caution">
    <text evidence="6">The sequence shown here is derived from an EMBL/GenBank/DDBJ whole genome shotgun (WGS) entry which is preliminary data.</text>
</comment>
<keyword evidence="3" id="KW-1133">Transmembrane helix</keyword>
<feature type="signal peptide" evidence="4">
    <location>
        <begin position="1"/>
        <end position="20"/>
    </location>
</feature>
<dbReference type="SUPFAM" id="SSF52540">
    <property type="entry name" value="P-loop containing nucleoside triphosphate hydrolases"/>
    <property type="match status" value="1"/>
</dbReference>
<feature type="chain" id="PRO_5002697385" evidence="4">
    <location>
        <begin position="21"/>
        <end position="1322"/>
    </location>
</feature>
<evidence type="ECO:0000256" key="1">
    <source>
        <dbReference type="SAM" id="Coils"/>
    </source>
</evidence>
<dbReference type="GO" id="GO:0016887">
    <property type="term" value="F:ATP hydrolysis activity"/>
    <property type="evidence" value="ECO:0007669"/>
    <property type="project" value="InterPro"/>
</dbReference>
<evidence type="ECO:0000313" key="7">
    <source>
        <dbReference type="Proteomes" id="UP000005801"/>
    </source>
</evidence>
<dbReference type="EMBL" id="ABCS01000011">
    <property type="protein sequence ID" value="EDM80372.1"/>
    <property type="molecule type" value="Genomic_DNA"/>
</dbReference>
<sequence>MMAGLALVVFVVLAGVPVLAGPPPAELDGEGDAGAETGGEQADSPESGSVDGEEAEGTPEGPDPAPGSDQEPGPAEAVDPIPGATLEITEVLRARTKALSERAEGIEALMRGQLDPSRDLDALFVLDLSQDDAGPDLRSLLSDAVARPEPNAEEGAPEGESTREPTEPAAAPEQEPEPAEAPSAEEAARAALVAAEARLERAYRDFLSLPADQRAARVAEHRAARARWSKGRAAEANARTRLERMKTQAEQLEALINEELDVAIDPTALLRINLADPSEIAGDDRRLRQALGIPDPPPEPEPAPEKKGRKSKKKQPEPEPEPAEPPAWTPEPELAAELEQAAAELDRQRLAFWDLGPEGRRARLESHLRRKEEAEKAAEVADLIADVDVETETVEDEISEAEREAAELRLAREQAEAAAEQARSEAVRRVTSERARLLRIKESHALFRAELNRERLEAIAAHDVALELDGRVNALGVRYRSPDPADREGLAAEVDPLYGELREALVEARDDLRASLDRIGDGRSGVEDVGAPLDGLPEGVELGDLDELRGELVATVEELRELESETLWSAAKEQRDDIVRLNDARLELLEMGSRELRARMTGFGADGVAQVRKEIDQIGLELRFRLLSLPRIGRDLLEEFERAPMSVLFDLLKVAVALTLFRSWRRRGDELTEALLRNAQEQVEAAAREGSRDASGLYYASLWYLGRIRRPLEWLLLIAFVYFALLAEREVQEFEILWLVALWVLLGLTAILTIDAVATRDNAERQRTRTKTLAELRLRSLRLVGMTAATAGLVLSLTVELVGRGAIFYWVGSSIWAVAVLIFVVLIRWWREPVFKRVGDERDVPANVLVRWVRNNTEGWTSFPAAAVGASYMLTRGLWRWGLRQAQALEVTRHLQGWLFRREVERQASARGREDVDTAVLDPAIFARFEPKGREGPEEVRLDTIASAALESIVGLNLSRQGSLSAIIGERGAGKSAFLTRVGEALEAHADEGPPLPPDARESDGSAPTHAEYGRLTVRRLRCPAGGFSALEGALGEALGLPPRSSRAAVVEAIADQRPVVFLIDDAHRLVRPAIGGLGDLDRLAEFTREVRSHASWVASLGAASWRFISRARGERVFFDRVCELAPWTEEQIGELIQRRCESAKVAPMFDEVVIPRQFDVATVGVGEGDRQLSELERAELGYYRVLRNYTEGNPAIALQCWRESLVPHQTFGPRRADDPDEAEGEAALPVRVRLFREPPTRELDEVGANVHFVLRAIVQLALADEPAVVDCTQLPPAEVADTIRFALAQGWVEEFEGYYRVTWHWYRAITNVLRRQHLLTM</sequence>
<feature type="coiled-coil region" evidence="1">
    <location>
        <begin position="384"/>
        <end position="425"/>
    </location>
</feature>
<evidence type="ECO:0000313" key="6">
    <source>
        <dbReference type="EMBL" id="EDM80372.1"/>
    </source>
</evidence>
<keyword evidence="3" id="KW-0812">Transmembrane</keyword>
<evidence type="ECO:0000256" key="4">
    <source>
        <dbReference type="SAM" id="SignalP"/>
    </source>
</evidence>
<dbReference type="InterPro" id="IPR003593">
    <property type="entry name" value="AAA+_ATPase"/>
</dbReference>
<protein>
    <submittedName>
        <fullName evidence="6">Cdc6-related protein</fullName>
    </submittedName>
</protein>
<proteinExistence type="predicted"/>
<accession>A6G177</accession>
<dbReference type="SMART" id="SM00382">
    <property type="entry name" value="AAA"/>
    <property type="match status" value="1"/>
</dbReference>
<keyword evidence="4" id="KW-0732">Signal</keyword>
<reference evidence="6 7" key="1">
    <citation type="submission" date="2007-06" db="EMBL/GenBank/DDBJ databases">
        <authorList>
            <person name="Shimkets L."/>
            <person name="Ferriera S."/>
            <person name="Johnson J."/>
            <person name="Kravitz S."/>
            <person name="Beeson K."/>
            <person name="Sutton G."/>
            <person name="Rogers Y.-H."/>
            <person name="Friedman R."/>
            <person name="Frazier M."/>
            <person name="Venter J.C."/>
        </authorList>
    </citation>
    <scope>NUCLEOTIDE SEQUENCE [LARGE SCALE GENOMIC DNA]</scope>
    <source>
        <strain evidence="6 7">SIR-1</strain>
    </source>
</reference>
<keyword evidence="7" id="KW-1185">Reference proteome</keyword>
<evidence type="ECO:0000256" key="2">
    <source>
        <dbReference type="SAM" id="MobiDB-lite"/>
    </source>
</evidence>
<evidence type="ECO:0000256" key="3">
    <source>
        <dbReference type="SAM" id="Phobius"/>
    </source>
</evidence>
<evidence type="ECO:0000259" key="5">
    <source>
        <dbReference type="SMART" id="SM00382"/>
    </source>
</evidence>
<feature type="transmembrane region" description="Helical" evidence="3">
    <location>
        <begin position="736"/>
        <end position="759"/>
    </location>
</feature>